<sequence length="43" mass="5184">MMKKQQFCRMNPINNEIIFHVAIACLEMAEKVVLMDRRLEFEI</sequence>
<dbReference type="EMBL" id="ACEO02000001">
    <property type="protein sequence ID" value="EFC53103.1"/>
    <property type="molecule type" value="Genomic_DNA"/>
</dbReference>
<gene>
    <name evidence="1" type="ORF">NEISUBOT_03100</name>
</gene>
<dbReference type="Proteomes" id="UP000004621">
    <property type="component" value="Unassembled WGS sequence"/>
</dbReference>
<protein>
    <submittedName>
        <fullName evidence="1">Uncharacterized protein</fullName>
    </submittedName>
</protein>
<evidence type="ECO:0000313" key="2">
    <source>
        <dbReference type="Proteomes" id="UP000004621"/>
    </source>
</evidence>
<comment type="caution">
    <text evidence="1">The sequence shown here is derived from an EMBL/GenBank/DDBJ whole genome shotgun (WGS) entry which is preliminary data.</text>
</comment>
<proteinExistence type="predicted"/>
<evidence type="ECO:0000313" key="1">
    <source>
        <dbReference type="EMBL" id="EFC53103.1"/>
    </source>
</evidence>
<accession>A0A9W5ISZ1</accession>
<dbReference type="AlphaFoldDB" id="A0A9W5ISZ1"/>
<organism evidence="1 2">
    <name type="scientific">Neisseria subflava NJ9703</name>
    <dbReference type="NCBI Taxonomy" id="546268"/>
    <lineage>
        <taxon>Bacteria</taxon>
        <taxon>Pseudomonadati</taxon>
        <taxon>Pseudomonadota</taxon>
        <taxon>Betaproteobacteria</taxon>
        <taxon>Neisseriales</taxon>
        <taxon>Neisseriaceae</taxon>
        <taxon>Neisseria</taxon>
    </lineage>
</organism>
<reference evidence="1 2" key="1">
    <citation type="submission" date="2010-01" db="EMBL/GenBank/DDBJ databases">
        <authorList>
            <person name="Weinstock G."/>
            <person name="Sodergren E."/>
            <person name="Clifton S."/>
            <person name="Fulton L."/>
            <person name="Fulton B."/>
            <person name="Courtney L."/>
            <person name="Fronick C."/>
            <person name="Harrison M."/>
            <person name="Strong C."/>
            <person name="Farmer C."/>
            <person name="Delahaunty K."/>
            <person name="Markovic C."/>
            <person name="Hall O."/>
            <person name="Minx P."/>
            <person name="Tomlinson C."/>
            <person name="Mitreva M."/>
            <person name="Nelson J."/>
            <person name="Hou S."/>
            <person name="Wollam A."/>
            <person name="Pepin K.H."/>
            <person name="Johnson M."/>
            <person name="Bhonagiri V."/>
            <person name="Nash W.E."/>
            <person name="Warren W."/>
            <person name="Chinwalla A."/>
            <person name="Mardis E.R."/>
            <person name="Wilson R.K."/>
        </authorList>
    </citation>
    <scope>NUCLEOTIDE SEQUENCE [LARGE SCALE GENOMIC DNA]</scope>
    <source>
        <strain evidence="1 2">NJ9703</strain>
    </source>
</reference>
<name>A0A9W5ISZ1_NEISU</name>